<dbReference type="Gene3D" id="3.40.50.1820">
    <property type="entry name" value="alpha/beta hydrolase"/>
    <property type="match status" value="1"/>
</dbReference>
<dbReference type="SUPFAM" id="SSF53474">
    <property type="entry name" value="alpha/beta-Hydrolases"/>
    <property type="match status" value="1"/>
</dbReference>
<dbReference type="InterPro" id="IPR000073">
    <property type="entry name" value="AB_hydrolase_1"/>
</dbReference>
<dbReference type="STRING" id="88036.D8RMD3"/>
<dbReference type="InterPro" id="IPR029058">
    <property type="entry name" value="AB_hydrolase_fold"/>
</dbReference>
<keyword evidence="2" id="KW-0378">Hydrolase</keyword>
<dbReference type="InterPro" id="IPR002410">
    <property type="entry name" value="Peptidase_S33"/>
</dbReference>
<dbReference type="PANTHER" id="PTHR43248:SF2">
    <property type="entry name" value="PROLYL AMINOPEPTIDASE"/>
    <property type="match status" value="1"/>
</dbReference>
<sequence>MVLLVSRTSGNTGAWYQVPELNLRDHRFEVPLNYAAPSDSTISVFAREVVSVGNEEKDLPFLLFLQGGPGFESLRPLECSGWLKRACEDFRVILLDQRGTGLSTALTVGSLNQLSSPQAQASYLQHFRADNIVRDAEMIRKSLVPHGEPWTLLGQSYGGFCAVTYLSMAPSGLEQVLLTGGLPPIDAGCTAEAVYRACYKRVLLQNMKFYQRFPRDEELVREIVLHLASSEGGGVLLPSGGKLTPRSFQLLGLTGLGSHSGFEKLHFTLERAWDPVLVPGISKQLSYTFLRAFENWLDFDTNPLYALMHEPIYCQGAASNWAAQRVRDELGEQFDPVFAANHSEPVLFTGEMVYPWIFDEIKPLHPLKEAANLLAEKQDWPVLYNHEVLRSNKVPVAAAVYYEDMYVNVNLSEATAASIPGIRLWITNEFMHSGLREDGYRVLDHLLAMLKGKRLLR</sequence>
<name>D8RMD3_SELML</name>
<proteinExistence type="inferred from homology"/>
<evidence type="ECO:0000256" key="2">
    <source>
        <dbReference type="ARBA" id="ARBA00022801"/>
    </source>
</evidence>
<evidence type="ECO:0000313" key="5">
    <source>
        <dbReference type="Proteomes" id="UP000001514"/>
    </source>
</evidence>
<dbReference type="FunCoup" id="D8RMD3">
    <property type="interactions" value="370"/>
</dbReference>
<reference evidence="4 5" key="1">
    <citation type="journal article" date="2011" name="Science">
        <title>The Selaginella genome identifies genetic changes associated with the evolution of vascular plants.</title>
        <authorList>
            <person name="Banks J.A."/>
            <person name="Nishiyama T."/>
            <person name="Hasebe M."/>
            <person name="Bowman J.L."/>
            <person name="Gribskov M."/>
            <person name="dePamphilis C."/>
            <person name="Albert V.A."/>
            <person name="Aono N."/>
            <person name="Aoyama T."/>
            <person name="Ambrose B.A."/>
            <person name="Ashton N.W."/>
            <person name="Axtell M.J."/>
            <person name="Barker E."/>
            <person name="Barker M.S."/>
            <person name="Bennetzen J.L."/>
            <person name="Bonawitz N.D."/>
            <person name="Chapple C."/>
            <person name="Cheng C."/>
            <person name="Correa L.G."/>
            <person name="Dacre M."/>
            <person name="DeBarry J."/>
            <person name="Dreyer I."/>
            <person name="Elias M."/>
            <person name="Engstrom E.M."/>
            <person name="Estelle M."/>
            <person name="Feng L."/>
            <person name="Finet C."/>
            <person name="Floyd S.K."/>
            <person name="Frommer W.B."/>
            <person name="Fujita T."/>
            <person name="Gramzow L."/>
            <person name="Gutensohn M."/>
            <person name="Harholt J."/>
            <person name="Hattori M."/>
            <person name="Heyl A."/>
            <person name="Hirai T."/>
            <person name="Hiwatashi Y."/>
            <person name="Ishikawa M."/>
            <person name="Iwata M."/>
            <person name="Karol K.G."/>
            <person name="Koehler B."/>
            <person name="Kolukisaoglu U."/>
            <person name="Kubo M."/>
            <person name="Kurata T."/>
            <person name="Lalonde S."/>
            <person name="Li K."/>
            <person name="Li Y."/>
            <person name="Litt A."/>
            <person name="Lyons E."/>
            <person name="Manning G."/>
            <person name="Maruyama T."/>
            <person name="Michael T.P."/>
            <person name="Mikami K."/>
            <person name="Miyazaki S."/>
            <person name="Morinaga S."/>
            <person name="Murata T."/>
            <person name="Mueller-Roeber B."/>
            <person name="Nelson D.R."/>
            <person name="Obara M."/>
            <person name="Oguri Y."/>
            <person name="Olmstead R.G."/>
            <person name="Onodera N."/>
            <person name="Petersen B.L."/>
            <person name="Pils B."/>
            <person name="Prigge M."/>
            <person name="Rensing S.A."/>
            <person name="Riano-Pachon D.M."/>
            <person name="Roberts A.W."/>
            <person name="Sato Y."/>
            <person name="Scheller H.V."/>
            <person name="Schulz B."/>
            <person name="Schulz C."/>
            <person name="Shakirov E.V."/>
            <person name="Shibagaki N."/>
            <person name="Shinohara N."/>
            <person name="Shippen D.E."/>
            <person name="Soerensen I."/>
            <person name="Sotooka R."/>
            <person name="Sugimoto N."/>
            <person name="Sugita M."/>
            <person name="Sumikawa N."/>
            <person name="Tanurdzic M."/>
            <person name="Theissen G."/>
            <person name="Ulvskov P."/>
            <person name="Wakazuki S."/>
            <person name="Weng J.K."/>
            <person name="Willats W.W."/>
            <person name="Wipf D."/>
            <person name="Wolf P.G."/>
            <person name="Yang L."/>
            <person name="Zimmer A.D."/>
            <person name="Zhu Q."/>
            <person name="Mitros T."/>
            <person name="Hellsten U."/>
            <person name="Loque D."/>
            <person name="Otillar R."/>
            <person name="Salamov A."/>
            <person name="Schmutz J."/>
            <person name="Shapiro H."/>
            <person name="Lindquist E."/>
            <person name="Lucas S."/>
            <person name="Rokhsar D."/>
            <person name="Grigoriev I.V."/>
        </authorList>
    </citation>
    <scope>NUCLEOTIDE SEQUENCE [LARGE SCALE GENOMIC DNA]</scope>
</reference>
<dbReference type="PRINTS" id="PR00793">
    <property type="entry name" value="PROAMNOPTASE"/>
</dbReference>
<dbReference type="OMA" id="HESIYGQ"/>
<evidence type="ECO:0000259" key="3">
    <source>
        <dbReference type="Pfam" id="PF00561"/>
    </source>
</evidence>
<dbReference type="eggNOG" id="ENOG502QSNW">
    <property type="taxonomic scope" value="Eukaryota"/>
</dbReference>
<dbReference type="Gramene" id="EFJ26318">
    <property type="protein sequence ID" value="EFJ26318"/>
    <property type="gene ID" value="SELMODRAFT_97686"/>
</dbReference>
<dbReference type="HOGENOM" id="CLU_024518_2_0_1"/>
<dbReference type="AlphaFoldDB" id="D8RMD3"/>
<dbReference type="InParanoid" id="D8RMD3"/>
<dbReference type="Pfam" id="PF00561">
    <property type="entry name" value="Abhydrolase_1"/>
    <property type="match status" value="1"/>
</dbReference>
<comment type="similarity">
    <text evidence="1">Belongs to the peptidase S33 family.</text>
</comment>
<gene>
    <name evidence="4" type="ORF">SELMODRAFT_97686</name>
</gene>
<dbReference type="GO" id="GO:0008233">
    <property type="term" value="F:peptidase activity"/>
    <property type="evidence" value="ECO:0007669"/>
    <property type="project" value="InterPro"/>
</dbReference>
<organism evidence="5">
    <name type="scientific">Selaginella moellendorffii</name>
    <name type="common">Spikemoss</name>
    <dbReference type="NCBI Taxonomy" id="88036"/>
    <lineage>
        <taxon>Eukaryota</taxon>
        <taxon>Viridiplantae</taxon>
        <taxon>Streptophyta</taxon>
        <taxon>Embryophyta</taxon>
        <taxon>Tracheophyta</taxon>
        <taxon>Lycopodiopsida</taxon>
        <taxon>Selaginellales</taxon>
        <taxon>Selaginellaceae</taxon>
        <taxon>Selaginella</taxon>
    </lineage>
</organism>
<dbReference type="PANTHER" id="PTHR43248">
    <property type="entry name" value="2-SUCCINYL-6-HYDROXY-2,4-CYCLOHEXADIENE-1-CARBOXYLATE SYNTHASE"/>
    <property type="match status" value="1"/>
</dbReference>
<keyword evidence="5" id="KW-1185">Reference proteome</keyword>
<dbReference type="Proteomes" id="UP000001514">
    <property type="component" value="Unassembled WGS sequence"/>
</dbReference>
<dbReference type="EMBL" id="GL377584">
    <property type="protein sequence ID" value="EFJ26318.1"/>
    <property type="molecule type" value="Genomic_DNA"/>
</dbReference>
<evidence type="ECO:0000313" key="4">
    <source>
        <dbReference type="EMBL" id="EFJ26318.1"/>
    </source>
</evidence>
<evidence type="ECO:0000256" key="1">
    <source>
        <dbReference type="ARBA" id="ARBA00010088"/>
    </source>
</evidence>
<dbReference type="GO" id="GO:0006508">
    <property type="term" value="P:proteolysis"/>
    <property type="evidence" value="ECO:0007669"/>
    <property type="project" value="InterPro"/>
</dbReference>
<dbReference type="InterPro" id="IPR051601">
    <property type="entry name" value="Serine_prot/Carboxylest_S33"/>
</dbReference>
<protein>
    <recommendedName>
        <fullName evidence="3">AB hydrolase-1 domain-containing protein</fullName>
    </recommendedName>
</protein>
<dbReference type="OrthoDB" id="1898734at2759"/>
<feature type="domain" description="AB hydrolase-1" evidence="3">
    <location>
        <begin position="61"/>
        <end position="219"/>
    </location>
</feature>
<dbReference type="ESTHER" id="selml-d8rmd3">
    <property type="family name" value="Proline_iminopeptidase"/>
</dbReference>
<dbReference type="KEGG" id="smo:SELMODRAFT_97686"/>
<accession>D8RMD3</accession>